<dbReference type="AlphaFoldDB" id="A0A0B9A5G3"/>
<comment type="caution">
    <text evidence="1">The sequence shown here is derived from an EMBL/GenBank/DDBJ whole genome shotgun (WGS) entry which is preliminary data.</text>
</comment>
<organism evidence="1 2">
    <name type="scientific">Brevibacterium linens</name>
    <dbReference type="NCBI Taxonomy" id="1703"/>
    <lineage>
        <taxon>Bacteria</taxon>
        <taxon>Bacillati</taxon>
        <taxon>Actinomycetota</taxon>
        <taxon>Actinomycetes</taxon>
        <taxon>Micrococcales</taxon>
        <taxon>Brevibacteriaceae</taxon>
        <taxon>Brevibacterium</taxon>
    </lineage>
</organism>
<dbReference type="EMBL" id="JTJZ01000011">
    <property type="protein sequence ID" value="KHS54115.1"/>
    <property type="molecule type" value="Genomic_DNA"/>
</dbReference>
<gene>
    <name evidence="1" type="ORF">AE0388_0322</name>
</gene>
<dbReference type="Proteomes" id="UP000031488">
    <property type="component" value="Unassembled WGS sequence"/>
</dbReference>
<dbReference type="RefSeq" id="WP_039206488.1">
    <property type="nucleotide sequence ID" value="NZ_CP186330.1"/>
</dbReference>
<proteinExistence type="predicted"/>
<keyword evidence="2" id="KW-1185">Reference proteome</keyword>
<dbReference type="OrthoDB" id="5146836at2"/>
<evidence type="ECO:0000313" key="1">
    <source>
        <dbReference type="EMBL" id="KHS54115.1"/>
    </source>
</evidence>
<protein>
    <submittedName>
        <fullName evidence="1">Uncharacterized protein</fullName>
    </submittedName>
</protein>
<evidence type="ECO:0000313" key="2">
    <source>
        <dbReference type="Proteomes" id="UP000031488"/>
    </source>
</evidence>
<sequence>MIIPTLEDLAERLEVIGHVERLSQTAFALRTVDPVLPRSAIVETTQADLEGRINDLASGHPEQIWNQPGLTSEEAAWRLLSVHLVEVIDCMDEDGQKVVIHKDAISVKGK</sequence>
<name>A0A0B9A5G3_BRELN</name>
<accession>A0A0B9A5G3</accession>
<reference evidence="1 2" key="1">
    <citation type="submission" date="2014-11" db="EMBL/GenBank/DDBJ databases">
        <title>Draft Genome Sequence of Brevibacterium linens AE038-8.</title>
        <authorList>
            <person name="Maizel D."/>
            <person name="Utturkar S.M."/>
            <person name="Brown S.D."/>
            <person name="Ferrero M."/>
            <person name="Rosen B.P."/>
        </authorList>
    </citation>
    <scope>NUCLEOTIDE SEQUENCE [LARGE SCALE GENOMIC DNA]</scope>
    <source>
        <strain evidence="1 2">AE038-8</strain>
    </source>
</reference>